<evidence type="ECO:0000313" key="3">
    <source>
        <dbReference type="Proteomes" id="UP000234585"/>
    </source>
</evidence>
<name>A0A2I2FDL9_ASPCN</name>
<feature type="compositionally biased region" description="Basic and acidic residues" evidence="1">
    <location>
        <begin position="97"/>
        <end position="106"/>
    </location>
</feature>
<dbReference type="GeneID" id="36519568"/>
<evidence type="ECO:0000256" key="1">
    <source>
        <dbReference type="SAM" id="MobiDB-lite"/>
    </source>
</evidence>
<feature type="region of interest" description="Disordered" evidence="1">
    <location>
        <begin position="1"/>
        <end position="44"/>
    </location>
</feature>
<sequence>MSITMNPTDHPVQEFHEKPTQQPTTTTESAKDTVSSIGDSVSDLATTSWNGLKSTATNAASNEHVQNTWTQIRSATIGPAEGETPEPVTRHPQPSAEENRQIDEMETEKIVEFLREKHQSDAPKPAI</sequence>
<gene>
    <name evidence="2" type="ORF">BDW47DRAFT_104762</name>
</gene>
<proteinExistence type="predicted"/>
<accession>A0A2I2FDL9</accession>
<dbReference type="OrthoDB" id="4343623at2759"/>
<feature type="region of interest" description="Disordered" evidence="1">
    <location>
        <begin position="76"/>
        <end position="106"/>
    </location>
</feature>
<feature type="compositionally biased region" description="Polar residues" evidence="1">
    <location>
        <begin position="32"/>
        <end position="44"/>
    </location>
</feature>
<keyword evidence="3" id="KW-1185">Reference proteome</keyword>
<dbReference type="Proteomes" id="UP000234585">
    <property type="component" value="Unassembled WGS sequence"/>
</dbReference>
<protein>
    <submittedName>
        <fullName evidence="2">Uncharacterized protein</fullName>
    </submittedName>
</protein>
<dbReference type="AlphaFoldDB" id="A0A2I2FDL9"/>
<evidence type="ECO:0000313" key="2">
    <source>
        <dbReference type="EMBL" id="PLB38730.1"/>
    </source>
</evidence>
<dbReference type="RefSeq" id="XP_024672742.1">
    <property type="nucleotide sequence ID" value="XM_024812408.1"/>
</dbReference>
<reference evidence="2 3" key="1">
    <citation type="submission" date="2017-12" db="EMBL/GenBank/DDBJ databases">
        <authorList>
            <consortium name="DOE Joint Genome Institute"/>
            <person name="Haridas S."/>
            <person name="Kjaerbolling I."/>
            <person name="Vesth T.C."/>
            <person name="Frisvad J.C."/>
            <person name="Nybo J.L."/>
            <person name="Theobald S."/>
            <person name="Kuo A."/>
            <person name="Bowyer P."/>
            <person name="Matsuda Y."/>
            <person name="Mondo S."/>
            <person name="Lyhne E.K."/>
            <person name="Kogle M.E."/>
            <person name="Clum A."/>
            <person name="Lipzen A."/>
            <person name="Salamov A."/>
            <person name="Ngan C.Y."/>
            <person name="Daum C."/>
            <person name="Chiniquy J."/>
            <person name="Barry K."/>
            <person name="LaButti K."/>
            <person name="Simmons B.A."/>
            <person name="Magnuson J.K."/>
            <person name="Mortensen U.H."/>
            <person name="Larsen T.O."/>
            <person name="Grigoriev I.V."/>
            <person name="Baker S.E."/>
            <person name="Andersen M.R."/>
            <person name="Nordberg H.P."/>
            <person name="Cantor M.N."/>
            <person name="Hua S.X."/>
        </authorList>
    </citation>
    <scope>NUCLEOTIDE SEQUENCE [LARGE SCALE GENOMIC DNA]</scope>
    <source>
        <strain evidence="2 3">CBS 102.13</strain>
    </source>
</reference>
<organism evidence="2 3">
    <name type="scientific">Aspergillus candidus</name>
    <dbReference type="NCBI Taxonomy" id="41067"/>
    <lineage>
        <taxon>Eukaryota</taxon>
        <taxon>Fungi</taxon>
        <taxon>Dikarya</taxon>
        <taxon>Ascomycota</taxon>
        <taxon>Pezizomycotina</taxon>
        <taxon>Eurotiomycetes</taxon>
        <taxon>Eurotiomycetidae</taxon>
        <taxon>Eurotiales</taxon>
        <taxon>Aspergillaceae</taxon>
        <taxon>Aspergillus</taxon>
        <taxon>Aspergillus subgen. Circumdati</taxon>
    </lineage>
</organism>
<dbReference type="EMBL" id="KZ559134">
    <property type="protein sequence ID" value="PLB38730.1"/>
    <property type="molecule type" value="Genomic_DNA"/>
</dbReference>